<feature type="transmembrane region" description="Helical" evidence="9">
    <location>
        <begin position="407"/>
        <end position="431"/>
    </location>
</feature>
<reference evidence="13 14" key="1">
    <citation type="journal article" date="2013" name="BMC Genomics">
        <title>Reconstruction of the lipid metabolism for the microalga Monoraphidium neglectum from its genome sequence reveals characteristics suitable for biofuel production.</title>
        <authorList>
            <person name="Bogen C."/>
            <person name="Al-Dilaimi A."/>
            <person name="Albersmeier A."/>
            <person name="Wichmann J."/>
            <person name="Grundmann M."/>
            <person name="Rupp O."/>
            <person name="Lauersen K.J."/>
            <person name="Blifernez-Klassen O."/>
            <person name="Kalinowski J."/>
            <person name="Goesmann A."/>
            <person name="Mussgnug J.H."/>
            <person name="Kruse O."/>
        </authorList>
    </citation>
    <scope>NUCLEOTIDE SEQUENCE [LARGE SCALE GENOMIC DNA]</scope>
    <source>
        <strain evidence="13 14">SAG 48.87</strain>
    </source>
</reference>
<gene>
    <name evidence="13" type="ORF">MNEG_1034</name>
</gene>
<dbReference type="Pfam" id="PF01699">
    <property type="entry name" value="Na_Ca_ex"/>
    <property type="match status" value="2"/>
</dbReference>
<evidence type="ECO:0000256" key="3">
    <source>
        <dbReference type="ARBA" id="ARBA00022449"/>
    </source>
</evidence>
<keyword evidence="5 9" id="KW-1133">Transmembrane helix</keyword>
<feature type="transmembrane region" description="Helical" evidence="9">
    <location>
        <begin position="56"/>
        <end position="75"/>
    </location>
</feature>
<keyword evidence="4 9" id="KW-0812">Transmembrane</keyword>
<dbReference type="OrthoDB" id="1699231at2759"/>
<comment type="subcellular location">
    <subcellularLocation>
        <location evidence="1">Endomembrane system</location>
        <topology evidence="1">Multi-pass membrane protein</topology>
    </subcellularLocation>
</comment>
<name>A0A0D2MWJ3_9CHLO</name>
<evidence type="ECO:0000256" key="7">
    <source>
        <dbReference type="ARBA" id="ARBA00023136"/>
    </source>
</evidence>
<dbReference type="RefSeq" id="XP_013905944.1">
    <property type="nucleotide sequence ID" value="XM_014050490.1"/>
</dbReference>
<feature type="transmembrane region" description="Helical" evidence="9">
    <location>
        <begin position="590"/>
        <end position="611"/>
    </location>
</feature>
<sequence>MNVLLLPLPFALASHAAGWPAGATFVLALLPLCSLAERLGMITEQLALYTNDSVGGLLNATFGNATEVIIAAFAISKGYLRIVKLTLLGSIVSNLLLVLGSAFIAGGVLHPMQHFNAKGVNVNCGLLILAVISVALPTLLSETTNNRADSHAELVLSRFESILMLVGYATFLLFQLVTHKFLYEGDLTAGDPPPKPTPSQTTSRNPSRAASAPGPLGQLGDEGEDEEEGVRRAGTCHSCGGDGTRRPRSALPAEQRLQQKQQQQLQQARHVNVLASDLELMPLHTAAVDVNSGPAQASGSRRAAAPPQLSNGVGSGSSSGRADLRIAVAAAEAAELGWDEGERTALMPGGAPAVDAAIEEEDADELVLSLPGALLWLAVITVFISVLSDAIMSCINAASTQLKMPMPFLTTIVVPIVGNAAEHASALIFAVKNRMEVALGVAVGSSTQVAVLIIPFCVVLAWAMGQPLDLNFNEFEALVLFISVLLAVVVLQDGSANYLKGLMLVITFLFISAAAAAASGEGGILKTIVSLVLHLDKHLSALIQAHGTATYALLWGIVFCETGLVLTPFLPGDSLLFAAGAFAGMGQLDVGLLFAVFMTSAVLGDAVNYAIGARLGKWALSKQLLNPHHIAQTSKFYAKYGGKTVVLARFVPIVRTFAPFVAGIGSMEYPK</sequence>
<feature type="transmembrane region" description="Helical" evidence="9">
    <location>
        <begin position="87"/>
        <end position="108"/>
    </location>
</feature>
<feature type="domain" description="VTT" evidence="12">
    <location>
        <begin position="570"/>
        <end position="669"/>
    </location>
</feature>
<dbReference type="InterPro" id="IPR004837">
    <property type="entry name" value="NaCa_Exmemb"/>
</dbReference>
<dbReference type="GO" id="GO:0012505">
    <property type="term" value="C:endomembrane system"/>
    <property type="evidence" value="ECO:0007669"/>
    <property type="project" value="UniProtKB-SubCell"/>
</dbReference>
<feature type="transmembrane region" description="Helical" evidence="9">
    <location>
        <begin position="437"/>
        <end position="463"/>
    </location>
</feature>
<evidence type="ECO:0000259" key="12">
    <source>
        <dbReference type="Pfam" id="PF09335"/>
    </source>
</evidence>
<dbReference type="InterPro" id="IPR004713">
    <property type="entry name" value="CaH_exchang"/>
</dbReference>
<feature type="domain" description="Sodium/calcium exchanger membrane region" evidence="11">
    <location>
        <begin position="23"/>
        <end position="176"/>
    </location>
</feature>
<feature type="transmembrane region" description="Helical" evidence="9">
    <location>
        <begin position="373"/>
        <end position="395"/>
    </location>
</feature>
<evidence type="ECO:0000256" key="6">
    <source>
        <dbReference type="ARBA" id="ARBA00023065"/>
    </source>
</evidence>
<feature type="domain" description="Sodium/calcium exchanger membrane region" evidence="11">
    <location>
        <begin position="373"/>
        <end position="511"/>
    </location>
</feature>
<evidence type="ECO:0000256" key="9">
    <source>
        <dbReference type="SAM" id="Phobius"/>
    </source>
</evidence>
<dbReference type="GO" id="GO:0006874">
    <property type="term" value="P:intracellular calcium ion homeostasis"/>
    <property type="evidence" value="ECO:0007669"/>
    <property type="project" value="TreeGrafter"/>
</dbReference>
<evidence type="ECO:0000313" key="14">
    <source>
        <dbReference type="Proteomes" id="UP000054498"/>
    </source>
</evidence>
<feature type="transmembrane region" description="Helical" evidence="9">
    <location>
        <begin position="161"/>
        <end position="178"/>
    </location>
</feature>
<feature type="compositionally biased region" description="Low complexity" evidence="8">
    <location>
        <begin position="255"/>
        <end position="264"/>
    </location>
</feature>
<evidence type="ECO:0000259" key="11">
    <source>
        <dbReference type="Pfam" id="PF01699"/>
    </source>
</evidence>
<dbReference type="GO" id="GO:0009705">
    <property type="term" value="C:plant-type vacuole membrane"/>
    <property type="evidence" value="ECO:0007669"/>
    <property type="project" value="TreeGrafter"/>
</dbReference>
<proteinExistence type="predicted"/>
<feature type="region of interest" description="Disordered" evidence="8">
    <location>
        <begin position="291"/>
        <end position="318"/>
    </location>
</feature>
<feature type="transmembrane region" description="Helical" evidence="9">
    <location>
        <begin position="498"/>
        <end position="518"/>
    </location>
</feature>
<evidence type="ECO:0000256" key="4">
    <source>
        <dbReference type="ARBA" id="ARBA00022692"/>
    </source>
</evidence>
<evidence type="ECO:0000256" key="10">
    <source>
        <dbReference type="SAM" id="SignalP"/>
    </source>
</evidence>
<dbReference type="EMBL" id="KK100315">
    <property type="protein sequence ID" value="KIZ06925.1"/>
    <property type="molecule type" value="Genomic_DNA"/>
</dbReference>
<dbReference type="PANTHER" id="PTHR31503">
    <property type="entry name" value="VACUOLAR CALCIUM ION TRANSPORTER"/>
    <property type="match status" value="1"/>
</dbReference>
<dbReference type="GO" id="GO:0015369">
    <property type="term" value="F:calcium:proton antiporter activity"/>
    <property type="evidence" value="ECO:0007669"/>
    <property type="project" value="UniProtKB-ARBA"/>
</dbReference>
<feature type="chain" id="PRO_5002259173" evidence="10">
    <location>
        <begin position="19"/>
        <end position="671"/>
    </location>
</feature>
<evidence type="ECO:0000256" key="8">
    <source>
        <dbReference type="SAM" id="MobiDB-lite"/>
    </source>
</evidence>
<evidence type="ECO:0000313" key="13">
    <source>
        <dbReference type="EMBL" id="KIZ06925.1"/>
    </source>
</evidence>
<dbReference type="PANTHER" id="PTHR31503:SF22">
    <property type="entry name" value="VACUOLAR CALCIUM ION TRANSPORTER"/>
    <property type="match status" value="1"/>
</dbReference>
<dbReference type="KEGG" id="mng:MNEG_1034"/>
<evidence type="ECO:0000256" key="5">
    <source>
        <dbReference type="ARBA" id="ARBA00022989"/>
    </source>
</evidence>
<dbReference type="Gene3D" id="1.20.1420.30">
    <property type="entry name" value="NCX, central ion-binding region"/>
    <property type="match status" value="2"/>
</dbReference>
<accession>A0A0D2MWJ3</accession>
<keyword evidence="3" id="KW-0050">Antiport</keyword>
<feature type="region of interest" description="Disordered" evidence="8">
    <location>
        <begin position="188"/>
        <end position="264"/>
    </location>
</feature>
<feature type="signal peptide" evidence="10">
    <location>
        <begin position="1"/>
        <end position="18"/>
    </location>
</feature>
<dbReference type="InterPro" id="IPR032816">
    <property type="entry name" value="VTT_dom"/>
</dbReference>
<keyword evidence="2" id="KW-0813">Transport</keyword>
<evidence type="ECO:0000256" key="1">
    <source>
        <dbReference type="ARBA" id="ARBA00004127"/>
    </source>
</evidence>
<protein>
    <submittedName>
        <fullName evidence="13">Vacuolar cation/proton exchanger 3</fullName>
    </submittedName>
</protein>
<keyword evidence="10" id="KW-0732">Signal</keyword>
<dbReference type="AlphaFoldDB" id="A0A0D2MWJ3"/>
<feature type="transmembrane region" description="Helical" evidence="9">
    <location>
        <begin position="475"/>
        <end position="492"/>
    </location>
</feature>
<keyword evidence="7 9" id="KW-0472">Membrane</keyword>
<dbReference type="GeneID" id="25727492"/>
<dbReference type="InterPro" id="IPR044880">
    <property type="entry name" value="NCX_ion-bd_dom_sf"/>
</dbReference>
<dbReference type="Pfam" id="PF09335">
    <property type="entry name" value="VTT_dom"/>
    <property type="match status" value="1"/>
</dbReference>
<dbReference type="Proteomes" id="UP000054498">
    <property type="component" value="Unassembled WGS sequence"/>
</dbReference>
<organism evidence="13 14">
    <name type="scientific">Monoraphidium neglectum</name>
    <dbReference type="NCBI Taxonomy" id="145388"/>
    <lineage>
        <taxon>Eukaryota</taxon>
        <taxon>Viridiplantae</taxon>
        <taxon>Chlorophyta</taxon>
        <taxon>core chlorophytes</taxon>
        <taxon>Chlorophyceae</taxon>
        <taxon>CS clade</taxon>
        <taxon>Sphaeropleales</taxon>
        <taxon>Selenastraceae</taxon>
        <taxon>Monoraphidium</taxon>
    </lineage>
</organism>
<feature type="transmembrane region" description="Helical" evidence="9">
    <location>
        <begin position="120"/>
        <end position="140"/>
    </location>
</feature>
<keyword evidence="14" id="KW-1185">Reference proteome</keyword>
<evidence type="ECO:0000256" key="2">
    <source>
        <dbReference type="ARBA" id="ARBA00022448"/>
    </source>
</evidence>
<keyword evidence="6" id="KW-0406">Ion transport</keyword>